<dbReference type="EC" id="2.7.11.1" evidence="3"/>
<dbReference type="GO" id="GO:0016020">
    <property type="term" value="C:membrane"/>
    <property type="evidence" value="ECO:0007669"/>
    <property type="project" value="UniProtKB-SubCell"/>
</dbReference>
<dbReference type="FunFam" id="1.10.510.10:FF:001864">
    <property type="entry name" value="Calcium-dependent protein kinase SK5"/>
    <property type="match status" value="1"/>
</dbReference>
<dbReference type="PROSITE" id="PS00108">
    <property type="entry name" value="PROTEIN_KINASE_ST"/>
    <property type="match status" value="1"/>
</dbReference>
<evidence type="ECO:0000256" key="13">
    <source>
        <dbReference type="ARBA" id="ARBA00047899"/>
    </source>
</evidence>
<dbReference type="GO" id="GO:0005524">
    <property type="term" value="F:ATP binding"/>
    <property type="evidence" value="ECO:0007669"/>
    <property type="project" value="UniProtKB-UniRule"/>
</dbReference>
<sequence>MGLCFSKSSSNDNNNHYPESQSNENKKERENANKSPLFPFYTPSPAHSFFSKKSPANSSSCSTPGRLFKLPFPPPSPAKHIRSVLARRHCSVKPNEATIAEGVGDSGAATALLDKNFGFSKHFMSKYEVGVEVGRGHFGYTCAATFKKGAMKGHQVAVKVIPKAKMTTAIAVEDVRREVKILRALTGHKNLVQFYDAYEDHDNVYIVMELCEGGELLDRLLSRGGQYAEEDAKAVLRQILNVVAFCHLQGVVHRDLKPENFLFSSMDENSALKVIDFGLSDFVKPDQRLNDIVGSAYYVAPEVLHRAYSTEADIWSIGVIAYILLCGSRPFWARTESGIFHAVLKVNPSFDQPPWPFLSPEARDFVKKLLNKDPRKRMTAAQALSHPWIKNYKDVKVPLDILIFKLMKAYMRSSSLRKAALRALSKTLTVDELFYMKEQFTVLEPSKNGTISLENIKAALVKNTTDAMKESRIPDLLASLNALQYRRMDFDEFCAAALSVHQLEALDGWEQHARCAYELFEKDGNRAIVIEELASELSLGPSVPVHAVLHDWIRHTDGKLSFLGFVKLLHGPSRSLAKAK</sequence>
<evidence type="ECO:0000256" key="14">
    <source>
        <dbReference type="ARBA" id="ARBA00048679"/>
    </source>
</evidence>
<keyword evidence="5" id="KW-0597">Phosphoprotein</keyword>
<name>A0AAN9EE17_CROPI</name>
<comment type="catalytic activity">
    <reaction evidence="13">
        <text>L-threonyl-[protein] + ATP = O-phospho-L-threonyl-[protein] + ADP + H(+)</text>
        <dbReference type="Rhea" id="RHEA:46608"/>
        <dbReference type="Rhea" id="RHEA-COMP:11060"/>
        <dbReference type="Rhea" id="RHEA-COMP:11605"/>
        <dbReference type="ChEBI" id="CHEBI:15378"/>
        <dbReference type="ChEBI" id="CHEBI:30013"/>
        <dbReference type="ChEBI" id="CHEBI:30616"/>
        <dbReference type="ChEBI" id="CHEBI:61977"/>
        <dbReference type="ChEBI" id="CHEBI:456216"/>
        <dbReference type="EC" id="2.7.11.1"/>
    </reaction>
</comment>
<dbReference type="FunFam" id="3.30.200.20:FF:000101">
    <property type="entry name" value="CDPK-related kinase 1"/>
    <property type="match status" value="1"/>
</dbReference>
<protein>
    <recommendedName>
        <fullName evidence="3">non-specific serine/threonine protein kinase</fullName>
        <ecNumber evidence="3">2.7.11.1</ecNumber>
    </recommendedName>
</protein>
<evidence type="ECO:0000256" key="10">
    <source>
        <dbReference type="ARBA" id="ARBA00022777"/>
    </source>
</evidence>
<evidence type="ECO:0000256" key="8">
    <source>
        <dbReference type="ARBA" id="ARBA00022737"/>
    </source>
</evidence>
<evidence type="ECO:0000256" key="12">
    <source>
        <dbReference type="ARBA" id="ARBA00023288"/>
    </source>
</evidence>
<evidence type="ECO:0000256" key="16">
    <source>
        <dbReference type="SAM" id="MobiDB-lite"/>
    </source>
</evidence>
<reference evidence="18 19" key="1">
    <citation type="submission" date="2024-01" db="EMBL/GenBank/DDBJ databases">
        <title>The genomes of 5 underutilized Papilionoideae crops provide insights into root nodulation and disease resistanc.</title>
        <authorList>
            <person name="Yuan L."/>
        </authorList>
    </citation>
    <scope>NUCLEOTIDE SEQUENCE [LARGE SCALE GENOMIC DNA]</scope>
    <source>
        <strain evidence="18">ZHUSHIDOU_FW_LH</strain>
        <tissue evidence="18">Leaf</tissue>
    </source>
</reference>
<accession>A0AAN9EE17</accession>
<comment type="catalytic activity">
    <reaction evidence="14">
        <text>L-seryl-[protein] + ATP = O-phospho-L-seryl-[protein] + ADP + H(+)</text>
        <dbReference type="Rhea" id="RHEA:17989"/>
        <dbReference type="Rhea" id="RHEA-COMP:9863"/>
        <dbReference type="Rhea" id="RHEA-COMP:11604"/>
        <dbReference type="ChEBI" id="CHEBI:15378"/>
        <dbReference type="ChEBI" id="CHEBI:29999"/>
        <dbReference type="ChEBI" id="CHEBI:30616"/>
        <dbReference type="ChEBI" id="CHEBI:83421"/>
        <dbReference type="ChEBI" id="CHEBI:456216"/>
        <dbReference type="EC" id="2.7.11.1"/>
    </reaction>
</comment>
<keyword evidence="10" id="KW-0418">Kinase</keyword>
<keyword evidence="6" id="KW-0808">Transferase</keyword>
<evidence type="ECO:0000256" key="1">
    <source>
        <dbReference type="ARBA" id="ARBA00004423"/>
    </source>
</evidence>
<dbReference type="SMART" id="SM00220">
    <property type="entry name" value="S_TKc"/>
    <property type="match status" value="1"/>
</dbReference>
<comment type="subcellular location">
    <subcellularLocation>
        <location evidence="1">Membrane</location>
        <topology evidence="1">Lipid-anchor</topology>
        <orientation evidence="1">Cytoplasmic side</orientation>
    </subcellularLocation>
</comment>
<dbReference type="Pfam" id="PF00069">
    <property type="entry name" value="Pkinase"/>
    <property type="match status" value="1"/>
</dbReference>
<dbReference type="Gene3D" id="1.10.510.10">
    <property type="entry name" value="Transferase(Phosphotransferase) domain 1"/>
    <property type="match status" value="1"/>
</dbReference>
<evidence type="ECO:0000256" key="4">
    <source>
        <dbReference type="ARBA" id="ARBA00022527"/>
    </source>
</evidence>
<dbReference type="FunFam" id="1.10.510.10:FF:001294">
    <property type="entry name" value="CDPK-related kinase 3"/>
    <property type="match status" value="1"/>
</dbReference>
<evidence type="ECO:0000259" key="17">
    <source>
        <dbReference type="PROSITE" id="PS50011"/>
    </source>
</evidence>
<dbReference type="PANTHER" id="PTHR24349">
    <property type="entry name" value="SERINE/THREONINE-PROTEIN KINASE"/>
    <property type="match status" value="1"/>
</dbReference>
<keyword evidence="7" id="KW-0519">Myristate</keyword>
<dbReference type="InterPro" id="IPR011009">
    <property type="entry name" value="Kinase-like_dom_sf"/>
</dbReference>
<evidence type="ECO:0000313" key="18">
    <source>
        <dbReference type="EMBL" id="KAK7252843.1"/>
    </source>
</evidence>
<dbReference type="PROSITE" id="PS50011">
    <property type="entry name" value="PROTEIN_KINASE_DOM"/>
    <property type="match status" value="1"/>
</dbReference>
<feature type="binding site" evidence="15">
    <location>
        <position position="159"/>
    </location>
    <ligand>
        <name>ATP</name>
        <dbReference type="ChEBI" id="CHEBI:30616"/>
    </ligand>
</feature>
<dbReference type="EMBL" id="JAYWIO010000007">
    <property type="protein sequence ID" value="KAK7252843.1"/>
    <property type="molecule type" value="Genomic_DNA"/>
</dbReference>
<dbReference type="CDD" id="cd05117">
    <property type="entry name" value="STKc_CAMK"/>
    <property type="match status" value="1"/>
</dbReference>
<dbReference type="PROSITE" id="PS00107">
    <property type="entry name" value="PROTEIN_KINASE_ATP"/>
    <property type="match status" value="1"/>
</dbReference>
<dbReference type="Proteomes" id="UP001372338">
    <property type="component" value="Unassembled WGS sequence"/>
</dbReference>
<feature type="domain" description="Protein kinase" evidence="17">
    <location>
        <begin position="127"/>
        <end position="389"/>
    </location>
</feature>
<dbReference type="InterPro" id="IPR000719">
    <property type="entry name" value="Prot_kinase_dom"/>
</dbReference>
<keyword evidence="4" id="KW-0723">Serine/threonine-protein kinase</keyword>
<keyword evidence="19" id="KW-1185">Reference proteome</keyword>
<dbReference type="InterPro" id="IPR008271">
    <property type="entry name" value="Ser/Thr_kinase_AS"/>
</dbReference>
<dbReference type="AlphaFoldDB" id="A0AAN9EE17"/>
<evidence type="ECO:0000256" key="15">
    <source>
        <dbReference type="PROSITE-ProRule" id="PRU10141"/>
    </source>
</evidence>
<dbReference type="SUPFAM" id="SSF56112">
    <property type="entry name" value="Protein kinase-like (PK-like)"/>
    <property type="match status" value="1"/>
</dbReference>
<evidence type="ECO:0000256" key="9">
    <source>
        <dbReference type="ARBA" id="ARBA00022741"/>
    </source>
</evidence>
<evidence type="ECO:0000256" key="2">
    <source>
        <dbReference type="ARBA" id="ARBA00005354"/>
    </source>
</evidence>
<proteinExistence type="inferred from homology"/>
<feature type="compositionally biased region" description="Polar residues" evidence="16">
    <location>
        <begin position="1"/>
        <end position="22"/>
    </location>
</feature>
<dbReference type="Gene3D" id="3.30.200.20">
    <property type="entry name" value="Phosphorylase Kinase, domain 1"/>
    <property type="match status" value="1"/>
</dbReference>
<evidence type="ECO:0000256" key="7">
    <source>
        <dbReference type="ARBA" id="ARBA00022707"/>
    </source>
</evidence>
<gene>
    <name evidence="18" type="ORF">RIF29_37078</name>
</gene>
<evidence type="ECO:0000256" key="3">
    <source>
        <dbReference type="ARBA" id="ARBA00012513"/>
    </source>
</evidence>
<keyword evidence="11 15" id="KW-0067">ATP-binding</keyword>
<dbReference type="SUPFAM" id="SSF47473">
    <property type="entry name" value="EF-hand"/>
    <property type="match status" value="1"/>
</dbReference>
<comment type="similarity">
    <text evidence="2">Belongs to the protein kinase superfamily. CAMK Ser/Thr protein kinase family. CaMK subfamily.</text>
</comment>
<dbReference type="InterPro" id="IPR017441">
    <property type="entry name" value="Protein_kinase_ATP_BS"/>
</dbReference>
<organism evidence="18 19">
    <name type="scientific">Crotalaria pallida</name>
    <name type="common">Smooth rattlebox</name>
    <name type="synonym">Crotalaria striata</name>
    <dbReference type="NCBI Taxonomy" id="3830"/>
    <lineage>
        <taxon>Eukaryota</taxon>
        <taxon>Viridiplantae</taxon>
        <taxon>Streptophyta</taxon>
        <taxon>Embryophyta</taxon>
        <taxon>Tracheophyta</taxon>
        <taxon>Spermatophyta</taxon>
        <taxon>Magnoliopsida</taxon>
        <taxon>eudicotyledons</taxon>
        <taxon>Gunneridae</taxon>
        <taxon>Pentapetalae</taxon>
        <taxon>rosids</taxon>
        <taxon>fabids</taxon>
        <taxon>Fabales</taxon>
        <taxon>Fabaceae</taxon>
        <taxon>Papilionoideae</taxon>
        <taxon>50 kb inversion clade</taxon>
        <taxon>genistoids sensu lato</taxon>
        <taxon>core genistoids</taxon>
        <taxon>Crotalarieae</taxon>
        <taxon>Crotalaria</taxon>
    </lineage>
</organism>
<dbReference type="FunFam" id="1.10.238.10:FF:000085">
    <property type="entry name" value="CDPK-related kinase 1"/>
    <property type="match status" value="1"/>
</dbReference>
<keyword evidence="8" id="KW-0677">Repeat</keyword>
<evidence type="ECO:0000256" key="5">
    <source>
        <dbReference type="ARBA" id="ARBA00022553"/>
    </source>
</evidence>
<evidence type="ECO:0000313" key="19">
    <source>
        <dbReference type="Proteomes" id="UP001372338"/>
    </source>
</evidence>
<comment type="caution">
    <text evidence="18">The sequence shown here is derived from an EMBL/GenBank/DDBJ whole genome shotgun (WGS) entry which is preliminary data.</text>
</comment>
<evidence type="ECO:0000256" key="11">
    <source>
        <dbReference type="ARBA" id="ARBA00022840"/>
    </source>
</evidence>
<feature type="region of interest" description="Disordered" evidence="16">
    <location>
        <begin position="1"/>
        <end position="40"/>
    </location>
</feature>
<keyword evidence="12" id="KW-0449">Lipoprotein</keyword>
<dbReference type="InterPro" id="IPR011992">
    <property type="entry name" value="EF-hand-dom_pair"/>
</dbReference>
<dbReference type="Gene3D" id="1.10.238.10">
    <property type="entry name" value="EF-hand"/>
    <property type="match status" value="2"/>
</dbReference>
<dbReference type="InterPro" id="IPR050205">
    <property type="entry name" value="CDPK_Ser/Thr_kinases"/>
</dbReference>
<dbReference type="GO" id="GO:0004674">
    <property type="term" value="F:protein serine/threonine kinase activity"/>
    <property type="evidence" value="ECO:0007669"/>
    <property type="project" value="UniProtKB-KW"/>
</dbReference>
<keyword evidence="9 15" id="KW-0547">Nucleotide-binding</keyword>
<evidence type="ECO:0000256" key="6">
    <source>
        <dbReference type="ARBA" id="ARBA00022679"/>
    </source>
</evidence>